<sequence>MTQTPPWPDGPRADAPDGAAGRANPTAKPSGWADPGSGWGNPGGPSAPAAPGGPVPSSGVAVPAPGGQAPPQGGYAPPQGGGYAPQQGGYAPQQSGYVPQQGGYAPQQGGQPPQQGGYAPQQGGYHFPEPGGAPGAVIPPIPHAGPQAPAQPRGQSPYGSRPAPNPGPQPTGSGGYGQFTFPAFEKQKLEPMAVASVATSPLGPVGLVLGLLARPRVRRTRRRSMNLAWTGIVLGGLFTVAWALVAVTLTLNGTVARATERPVAGDVETARNVASANLAEGNCIYTLPPSQSVGEVRLVPCAEAHIAQVTATHELTGDFPGPEAVATEATELCDADAEALDAGDVEVVPWHLAPSADGWQQGNTTVICLVRGATGPFEGDLVN</sequence>
<keyword evidence="2" id="KW-1133">Transmembrane helix</keyword>
<dbReference type="Pfam" id="PF13828">
    <property type="entry name" value="DUF4190"/>
    <property type="match status" value="1"/>
</dbReference>
<dbReference type="RefSeq" id="WP_133105999.1">
    <property type="nucleotide sequence ID" value="NZ_SMNA01000001.1"/>
</dbReference>
<feature type="domain" description="DUF4190" evidence="3">
    <location>
        <begin position="194"/>
        <end position="244"/>
    </location>
</feature>
<reference evidence="4 5" key="1">
    <citation type="submission" date="2019-03" db="EMBL/GenBank/DDBJ databases">
        <title>Genomic features of bacteria from cold environments.</title>
        <authorList>
            <person name="Shen L."/>
        </authorList>
    </citation>
    <scope>NUCLEOTIDE SEQUENCE [LARGE SCALE GENOMIC DNA]</scope>
    <source>
        <strain evidence="5">T3246-1</strain>
    </source>
</reference>
<gene>
    <name evidence="4" type="ORF">EXU48_02650</name>
</gene>
<accession>A0ABY2EDR2</accession>
<feature type="compositionally biased region" description="Low complexity" evidence="1">
    <location>
        <begin position="44"/>
        <end position="136"/>
    </location>
</feature>
<feature type="region of interest" description="Disordered" evidence="1">
    <location>
        <begin position="1"/>
        <end position="179"/>
    </location>
</feature>
<keyword evidence="5" id="KW-1185">Reference proteome</keyword>
<protein>
    <submittedName>
        <fullName evidence="4">DUF4190 domain-containing protein</fullName>
    </submittedName>
</protein>
<keyword evidence="2" id="KW-0812">Transmembrane</keyword>
<evidence type="ECO:0000259" key="3">
    <source>
        <dbReference type="Pfam" id="PF13828"/>
    </source>
</evidence>
<evidence type="ECO:0000313" key="4">
    <source>
        <dbReference type="EMBL" id="TDE99097.1"/>
    </source>
</evidence>
<evidence type="ECO:0000256" key="2">
    <source>
        <dbReference type="SAM" id="Phobius"/>
    </source>
</evidence>
<dbReference type="Proteomes" id="UP000504882">
    <property type="component" value="Unassembled WGS sequence"/>
</dbReference>
<evidence type="ECO:0000313" key="5">
    <source>
        <dbReference type="Proteomes" id="UP000504882"/>
    </source>
</evidence>
<evidence type="ECO:0000256" key="1">
    <source>
        <dbReference type="SAM" id="MobiDB-lite"/>
    </source>
</evidence>
<proteinExistence type="predicted"/>
<organism evidence="4 5">
    <name type="scientific">Occultella glacieicola</name>
    <dbReference type="NCBI Taxonomy" id="2518684"/>
    <lineage>
        <taxon>Bacteria</taxon>
        <taxon>Bacillati</taxon>
        <taxon>Actinomycetota</taxon>
        <taxon>Actinomycetes</taxon>
        <taxon>Micrococcales</taxon>
        <taxon>Ruaniaceae</taxon>
        <taxon>Occultella</taxon>
    </lineage>
</organism>
<feature type="transmembrane region" description="Helical" evidence="2">
    <location>
        <begin position="192"/>
        <end position="213"/>
    </location>
</feature>
<feature type="transmembrane region" description="Helical" evidence="2">
    <location>
        <begin position="225"/>
        <end position="251"/>
    </location>
</feature>
<name>A0ABY2EDR2_9MICO</name>
<comment type="caution">
    <text evidence="4">The sequence shown here is derived from an EMBL/GenBank/DDBJ whole genome shotgun (WGS) entry which is preliminary data.</text>
</comment>
<keyword evidence="2" id="KW-0472">Membrane</keyword>
<dbReference type="InterPro" id="IPR025241">
    <property type="entry name" value="DUF4190"/>
</dbReference>
<dbReference type="EMBL" id="SMNA01000001">
    <property type="protein sequence ID" value="TDE99097.1"/>
    <property type="molecule type" value="Genomic_DNA"/>
</dbReference>